<organism evidence="7 8">
    <name type="scientific">Phialemonium atrogriseum</name>
    <dbReference type="NCBI Taxonomy" id="1093897"/>
    <lineage>
        <taxon>Eukaryota</taxon>
        <taxon>Fungi</taxon>
        <taxon>Dikarya</taxon>
        <taxon>Ascomycota</taxon>
        <taxon>Pezizomycotina</taxon>
        <taxon>Sordariomycetes</taxon>
        <taxon>Sordariomycetidae</taxon>
        <taxon>Cephalothecales</taxon>
        <taxon>Cephalothecaceae</taxon>
        <taxon>Phialemonium</taxon>
    </lineage>
</organism>
<keyword evidence="3 6" id="KW-1133">Transmembrane helix</keyword>
<accession>A0AAJ0BSB7</accession>
<dbReference type="PANTHER" id="PTHR11785:SF382">
    <property type="entry name" value="LOW-AFFINITY METHIONINE PERMEASE"/>
    <property type="match status" value="1"/>
</dbReference>
<feature type="transmembrane region" description="Helical" evidence="6">
    <location>
        <begin position="558"/>
        <end position="577"/>
    </location>
</feature>
<dbReference type="Gene3D" id="1.20.1740.10">
    <property type="entry name" value="Amino acid/polyamine transporter I"/>
    <property type="match status" value="1"/>
</dbReference>
<protein>
    <submittedName>
        <fullName evidence="7">Amino acid transporter-like protein</fullName>
    </submittedName>
</protein>
<keyword evidence="8" id="KW-1185">Reference proteome</keyword>
<gene>
    <name evidence="7" type="ORF">QBC33DRAFT_598138</name>
</gene>
<evidence type="ECO:0000256" key="2">
    <source>
        <dbReference type="ARBA" id="ARBA00022692"/>
    </source>
</evidence>
<dbReference type="AlphaFoldDB" id="A0AAJ0BSB7"/>
<keyword evidence="4 6" id="KW-0472">Membrane</keyword>
<evidence type="ECO:0000256" key="5">
    <source>
        <dbReference type="SAM" id="MobiDB-lite"/>
    </source>
</evidence>
<evidence type="ECO:0000313" key="8">
    <source>
        <dbReference type="Proteomes" id="UP001244011"/>
    </source>
</evidence>
<evidence type="ECO:0000256" key="3">
    <source>
        <dbReference type="ARBA" id="ARBA00022989"/>
    </source>
</evidence>
<keyword evidence="2 6" id="KW-0812">Transmembrane</keyword>
<comment type="caution">
    <text evidence="7">The sequence shown here is derived from an EMBL/GenBank/DDBJ whole genome shotgun (WGS) entry which is preliminary data.</text>
</comment>
<feature type="transmembrane region" description="Helical" evidence="6">
    <location>
        <begin position="382"/>
        <end position="406"/>
    </location>
</feature>
<dbReference type="Pfam" id="PF13520">
    <property type="entry name" value="AA_permease_2"/>
    <property type="match status" value="1"/>
</dbReference>
<dbReference type="GO" id="GO:0016020">
    <property type="term" value="C:membrane"/>
    <property type="evidence" value="ECO:0007669"/>
    <property type="project" value="UniProtKB-SubCell"/>
</dbReference>
<dbReference type="InterPro" id="IPR002293">
    <property type="entry name" value="AA/rel_permease1"/>
</dbReference>
<feature type="transmembrane region" description="Helical" evidence="6">
    <location>
        <begin position="160"/>
        <end position="191"/>
    </location>
</feature>
<feature type="transmembrane region" description="Helical" evidence="6">
    <location>
        <begin position="135"/>
        <end position="154"/>
    </location>
</feature>
<comment type="subcellular location">
    <subcellularLocation>
        <location evidence="1">Membrane</location>
        <topology evidence="1">Multi-pass membrane protein</topology>
    </subcellularLocation>
</comment>
<dbReference type="Proteomes" id="UP001244011">
    <property type="component" value="Unassembled WGS sequence"/>
</dbReference>
<feature type="region of interest" description="Disordered" evidence="5">
    <location>
        <begin position="45"/>
        <end position="75"/>
    </location>
</feature>
<sequence length="672" mass="71566">MAPPPLSTTSTVRRLSSTFFNGAISTAASPLNASFNLSCRSPVRPSYGADARRSTDTRSVSARHGDDQYSEGSGSFLLSVRTPNSAGAWGELDDNYDEDAKSTLSEDSPTDQTWFLPPQSPGIQYGGFRREDGKLGVISAINIIVGKTIGVGAYTVPPAIFAGVGSVGMTLLLWVIGSLISFCGLAVYLDLGTAMPRSGGERIYLERMFKKPYMLATCMFMAYAVLLGFSTPNAIVLGEYVLYALDIEVNRWNVRAIAVATVSCLCYTHAKHPKIGLYLINIFGVMKMLMLAIVVLSGFAGGILGTRADREMLTTRRMDPLFTDAVPQSTAQQNFSNIWAGSSTQPYDYATALLKIIYCFRGYSTANQVLSDVKNPVRTLKVAAPVALTLISLAYLAINVAFFLVVDKDDLRSAGVVTAGIFFRNVFGPGIGARFLPMFVIISAAGNIAATSFVQARVNEELAKDGLLPWSDFWTSSHPSSPSPPPSPSIPLPTTILPKLRLTPPETDHHGNDTTAITAAAPTPPSRGLLLHWLISTLAIVLPPSGPIYAFLVDVGGYPVSALGLALGAGLLLLRATGSWSPAFRAPRLAIVVSAAANCLLLLLPWVPPSPAAGDGGAAAGGGGRFVWFAYPATALAVLGAGAAWWVWWARWGAGRRARPGLIRGGDLDEWR</sequence>
<dbReference type="RefSeq" id="XP_060279797.1">
    <property type="nucleotide sequence ID" value="XM_060431956.1"/>
</dbReference>
<feature type="transmembrane region" description="Helical" evidence="6">
    <location>
        <begin position="589"/>
        <end position="608"/>
    </location>
</feature>
<dbReference type="InterPro" id="IPR050598">
    <property type="entry name" value="AminoAcid_Transporter"/>
</dbReference>
<feature type="transmembrane region" description="Helical" evidence="6">
    <location>
        <begin position="212"/>
        <end position="232"/>
    </location>
</feature>
<evidence type="ECO:0000256" key="6">
    <source>
        <dbReference type="SAM" id="Phobius"/>
    </source>
</evidence>
<evidence type="ECO:0000256" key="4">
    <source>
        <dbReference type="ARBA" id="ARBA00023136"/>
    </source>
</evidence>
<evidence type="ECO:0000256" key="1">
    <source>
        <dbReference type="ARBA" id="ARBA00004141"/>
    </source>
</evidence>
<dbReference type="GeneID" id="85315143"/>
<dbReference type="PANTHER" id="PTHR11785">
    <property type="entry name" value="AMINO ACID TRANSPORTER"/>
    <property type="match status" value="1"/>
</dbReference>
<feature type="transmembrane region" description="Helical" evidence="6">
    <location>
        <begin position="530"/>
        <end position="552"/>
    </location>
</feature>
<evidence type="ECO:0000313" key="7">
    <source>
        <dbReference type="EMBL" id="KAK1763584.1"/>
    </source>
</evidence>
<proteinExistence type="predicted"/>
<feature type="transmembrane region" description="Helical" evidence="6">
    <location>
        <begin position="628"/>
        <end position="649"/>
    </location>
</feature>
<feature type="transmembrane region" description="Helical" evidence="6">
    <location>
        <begin position="277"/>
        <end position="304"/>
    </location>
</feature>
<dbReference type="EMBL" id="MU839026">
    <property type="protein sequence ID" value="KAK1763584.1"/>
    <property type="molecule type" value="Genomic_DNA"/>
</dbReference>
<dbReference type="GO" id="GO:0015179">
    <property type="term" value="F:L-amino acid transmembrane transporter activity"/>
    <property type="evidence" value="ECO:0007669"/>
    <property type="project" value="TreeGrafter"/>
</dbReference>
<name>A0AAJ0BSB7_9PEZI</name>
<reference evidence="7" key="1">
    <citation type="submission" date="2023-06" db="EMBL/GenBank/DDBJ databases">
        <title>Genome-scale phylogeny and comparative genomics of the fungal order Sordariales.</title>
        <authorList>
            <consortium name="Lawrence Berkeley National Laboratory"/>
            <person name="Hensen N."/>
            <person name="Bonometti L."/>
            <person name="Westerberg I."/>
            <person name="Brannstrom I.O."/>
            <person name="Guillou S."/>
            <person name="Cros-Aarteil S."/>
            <person name="Calhoun S."/>
            <person name="Haridas S."/>
            <person name="Kuo A."/>
            <person name="Mondo S."/>
            <person name="Pangilinan J."/>
            <person name="Riley R."/>
            <person name="Labutti K."/>
            <person name="Andreopoulos B."/>
            <person name="Lipzen A."/>
            <person name="Chen C."/>
            <person name="Yanf M."/>
            <person name="Daum C."/>
            <person name="Ng V."/>
            <person name="Clum A."/>
            <person name="Steindorff A."/>
            <person name="Ohm R."/>
            <person name="Martin F."/>
            <person name="Silar P."/>
            <person name="Natvig D."/>
            <person name="Lalanne C."/>
            <person name="Gautier V."/>
            <person name="Ament-Velasquez S.L."/>
            <person name="Kruys A."/>
            <person name="Hutchinson M.I."/>
            <person name="Powell A.J."/>
            <person name="Barry K."/>
            <person name="Miller A.N."/>
            <person name="Grigoriev I.V."/>
            <person name="Debuchy R."/>
            <person name="Gladieux P."/>
            <person name="Thoren M.H."/>
            <person name="Johannesson H."/>
        </authorList>
    </citation>
    <scope>NUCLEOTIDE SEQUENCE</scope>
    <source>
        <strain evidence="7">8032-3</strain>
    </source>
</reference>